<keyword evidence="8" id="KW-0614">Plasmid</keyword>
<comment type="subunit">
    <text evidence="5">The complex is composed of two ATP-binding proteins (ModC), two transmembrane proteins (ModB) and a solute-binding protein (ModA).</text>
</comment>
<dbReference type="GO" id="GO:1901359">
    <property type="term" value="F:tungstate binding"/>
    <property type="evidence" value="ECO:0007669"/>
    <property type="project" value="UniProtKB-ARBA"/>
</dbReference>
<feature type="binding site" evidence="6">
    <location>
        <position position="40"/>
    </location>
    <ligand>
        <name>molybdate</name>
        <dbReference type="ChEBI" id="CHEBI:36264"/>
    </ligand>
</feature>
<evidence type="ECO:0000256" key="6">
    <source>
        <dbReference type="PIRSR" id="PIRSR004846-1"/>
    </source>
</evidence>
<keyword evidence="3 6" id="KW-0479">Metal-binding</keyword>
<dbReference type="KEGG" id="vih:AB0763_14895"/>
<dbReference type="Gene3D" id="3.40.190.10">
    <property type="entry name" value="Periplasmic binding protein-like II"/>
    <property type="match status" value="2"/>
</dbReference>
<sequence length="266" mass="29766">MMNTLTLFFTLLLSLLLIPNSQADENQSAENKVYVYAASSLTNALTDIANQYQRHYPNQAVILNFASSSTLARQIAQGAPADIYLSANEKWMDFLTEKQFITPNTKRDLLTNQLVLIANNKVNIDAINSASNWPLVSFLGHQRLAIGDPDHVPAGMYAKQALQALSLWDQLDQLIARTSNVRTALALVERGETPLGIVYATDAAIAQGIRVVRPFPEQLHNPIRYPIGLIGPHPSPEAKRFYQYLSENEAKRVFKHYQFGNAERDQ</sequence>
<dbReference type="FunFam" id="3.40.190.10:FF:000035">
    <property type="entry name" value="Molybdate ABC transporter substrate-binding protein"/>
    <property type="match status" value="1"/>
</dbReference>
<dbReference type="RefSeq" id="WP_306099230.1">
    <property type="nucleotide sequence ID" value="NZ_CP162602.1"/>
</dbReference>
<dbReference type="CDD" id="cd13536">
    <property type="entry name" value="PBP2_EcModA"/>
    <property type="match status" value="1"/>
</dbReference>
<feature type="signal peptide" evidence="7">
    <location>
        <begin position="1"/>
        <end position="23"/>
    </location>
</feature>
<feature type="binding site" evidence="6">
    <location>
        <position position="199"/>
    </location>
    <ligand>
        <name>molybdate</name>
        <dbReference type="ChEBI" id="CHEBI:36264"/>
    </ligand>
</feature>
<dbReference type="InterPro" id="IPR050682">
    <property type="entry name" value="ModA/WtpA"/>
</dbReference>
<evidence type="ECO:0000256" key="7">
    <source>
        <dbReference type="SAM" id="SignalP"/>
    </source>
</evidence>
<accession>A0AB39HLB6</accession>
<dbReference type="GO" id="GO:0046872">
    <property type="term" value="F:metal ion binding"/>
    <property type="evidence" value="ECO:0007669"/>
    <property type="project" value="UniProtKB-KW"/>
</dbReference>
<name>A0AB39HLB6_9VIBR</name>
<dbReference type="InterPro" id="IPR005950">
    <property type="entry name" value="ModA"/>
</dbReference>
<dbReference type="PANTHER" id="PTHR30632:SF17">
    <property type="entry name" value="MOLYBDATE-BINDING PROTEIN MODA"/>
    <property type="match status" value="1"/>
</dbReference>
<evidence type="ECO:0000256" key="5">
    <source>
        <dbReference type="ARBA" id="ARBA00062515"/>
    </source>
</evidence>
<evidence type="ECO:0000256" key="4">
    <source>
        <dbReference type="ARBA" id="ARBA00022729"/>
    </source>
</evidence>
<evidence type="ECO:0000313" key="8">
    <source>
        <dbReference type="EMBL" id="XDK27051.1"/>
    </source>
</evidence>
<organism evidence="8">
    <name type="scientific">Vibrio sp. HB236076</name>
    <dbReference type="NCBI Taxonomy" id="3232307"/>
    <lineage>
        <taxon>Bacteria</taxon>
        <taxon>Pseudomonadati</taxon>
        <taxon>Pseudomonadota</taxon>
        <taxon>Gammaproteobacteria</taxon>
        <taxon>Vibrionales</taxon>
        <taxon>Vibrionaceae</taxon>
        <taxon>Vibrio</taxon>
    </lineage>
</organism>
<proteinExistence type="inferred from homology"/>
<dbReference type="AlphaFoldDB" id="A0AB39HLB6"/>
<dbReference type="EMBL" id="CP162602">
    <property type="protein sequence ID" value="XDK27051.1"/>
    <property type="molecule type" value="Genomic_DNA"/>
</dbReference>
<evidence type="ECO:0000256" key="1">
    <source>
        <dbReference type="ARBA" id="ARBA00009175"/>
    </source>
</evidence>
<dbReference type="PANTHER" id="PTHR30632">
    <property type="entry name" value="MOLYBDATE-BINDING PERIPLASMIC PROTEIN"/>
    <property type="match status" value="1"/>
</dbReference>
<protein>
    <submittedName>
        <fullName evidence="8">Molybdate ABC transporter substrate-binding protein</fullName>
    </submittedName>
</protein>
<dbReference type="NCBIfam" id="NF007958">
    <property type="entry name" value="PRK10677.1"/>
    <property type="match status" value="1"/>
</dbReference>
<evidence type="ECO:0000256" key="3">
    <source>
        <dbReference type="ARBA" id="ARBA00022723"/>
    </source>
</evidence>
<dbReference type="PIRSF" id="PIRSF004846">
    <property type="entry name" value="ModA"/>
    <property type="match status" value="1"/>
</dbReference>
<keyword evidence="4 7" id="KW-0732">Signal</keyword>
<reference evidence="8" key="1">
    <citation type="submission" date="2024-07" db="EMBL/GenBank/DDBJ databases">
        <title>Genome Analysis of a Potential Novel Vibrio Species Secreting pH- and Thermo-stable Alginate Lyase and its Application in Producing Alginate Oligosaccharides.</title>
        <authorList>
            <person name="Huang H."/>
            <person name="Bao K."/>
        </authorList>
    </citation>
    <scope>NUCLEOTIDE SEQUENCE</scope>
    <source>
        <strain evidence="8">HB236076</strain>
        <plasmid evidence="8">p-HB236076</plasmid>
    </source>
</reference>
<dbReference type="GO" id="GO:0030288">
    <property type="term" value="C:outer membrane-bounded periplasmic space"/>
    <property type="evidence" value="ECO:0007669"/>
    <property type="project" value="TreeGrafter"/>
</dbReference>
<feature type="chain" id="PRO_5044290429" evidence="7">
    <location>
        <begin position="24"/>
        <end position="266"/>
    </location>
</feature>
<comment type="similarity">
    <text evidence="1">Belongs to the bacterial solute-binding protein ModA family.</text>
</comment>
<dbReference type="GO" id="GO:0015689">
    <property type="term" value="P:molybdate ion transport"/>
    <property type="evidence" value="ECO:0007669"/>
    <property type="project" value="InterPro"/>
</dbReference>
<feature type="binding site" evidence="6">
    <location>
        <position position="68"/>
    </location>
    <ligand>
        <name>molybdate</name>
        <dbReference type="ChEBI" id="CHEBI:36264"/>
    </ligand>
</feature>
<dbReference type="SUPFAM" id="SSF53850">
    <property type="entry name" value="Periplasmic binding protein-like II"/>
    <property type="match status" value="1"/>
</dbReference>
<evidence type="ECO:0000256" key="2">
    <source>
        <dbReference type="ARBA" id="ARBA00022505"/>
    </source>
</evidence>
<dbReference type="Pfam" id="PF13531">
    <property type="entry name" value="SBP_bac_11"/>
    <property type="match status" value="1"/>
</dbReference>
<keyword evidence="2 6" id="KW-0500">Molybdenum</keyword>
<dbReference type="GO" id="GO:0030973">
    <property type="term" value="F:molybdate ion binding"/>
    <property type="evidence" value="ECO:0007669"/>
    <property type="project" value="TreeGrafter"/>
</dbReference>
<feature type="binding site" evidence="6">
    <location>
        <position position="181"/>
    </location>
    <ligand>
        <name>molybdate</name>
        <dbReference type="ChEBI" id="CHEBI:36264"/>
    </ligand>
</feature>
<gene>
    <name evidence="8" type="primary">modA</name>
    <name evidence="8" type="ORF">AB0763_14895</name>
</gene>
<dbReference type="NCBIfam" id="TIGR01256">
    <property type="entry name" value="modA"/>
    <property type="match status" value="1"/>
</dbReference>
<geneLocation type="plasmid" evidence="8">
    <name>p-HB236076</name>
</geneLocation>
<feature type="binding site" evidence="6">
    <location>
        <position position="154"/>
    </location>
    <ligand>
        <name>molybdate</name>
        <dbReference type="ChEBI" id="CHEBI:36264"/>
    </ligand>
</feature>